<evidence type="ECO:0000256" key="4">
    <source>
        <dbReference type="ARBA" id="ARBA00022723"/>
    </source>
</evidence>
<sequence length="387" mass="42659">MKAVFLQGCLLSETSKFLNKCLTIGGPEVDKKEEQLLIDLTSARGIAGNEEEVREVFKKYAKEFSDDIFFDGLGSVIAKHGGGGGPKVFISGHLDEVGFMITKITEKGFLEFQTIGGWWNQVMLAQQVEIKTRKGKIIHGVIGSKPPHVLTAEARKKPFEIKDMFIDIGATSAEEAKEWGIRPGDMVTPYIQYQRMNESKFLLAKAWDNRIGTAVALRVLENLSKREHHNVLFAGSDVQEEVGLRGARTSSHIVNPDIAFALDTGTAGDTPGMTPKEADSVLGKGPQILIYDASMVPHKKLLDFVIDVAEELEIPFQYTVIAGGGTDAGQMHLTRDGVPSLAITVPVRYLHSHTSVIHEEDYFNTIKLVTEVVARLDYDTVGEIKNY</sequence>
<comment type="cofactor">
    <cofactor evidence="8">
        <name>a divalent metal cation</name>
        <dbReference type="ChEBI" id="CHEBI:60240"/>
    </cofactor>
    <text evidence="8">Binds 2 divalent metal cations per subunit.</text>
</comment>
<dbReference type="InterPro" id="IPR051464">
    <property type="entry name" value="Peptidase_M42_aminopept"/>
</dbReference>
<evidence type="ECO:0000256" key="6">
    <source>
        <dbReference type="PIRNR" id="PIRNR001123"/>
    </source>
</evidence>
<feature type="binding site" evidence="8">
    <location>
        <position position="208"/>
    </location>
    <ligand>
        <name>Zn(2+)</name>
        <dbReference type="ChEBI" id="CHEBI:29105"/>
        <label>2</label>
    </ligand>
</feature>
<dbReference type="SUPFAM" id="SSF53187">
    <property type="entry name" value="Zn-dependent exopeptidases"/>
    <property type="match status" value="1"/>
</dbReference>
<dbReference type="PIRSF" id="PIRSF001123">
    <property type="entry name" value="PepA_GA"/>
    <property type="match status" value="1"/>
</dbReference>
<organism evidence="9 10">
    <name type="scientific">Enterococcus hermanniensis</name>
    <dbReference type="NCBI Taxonomy" id="249189"/>
    <lineage>
        <taxon>Bacteria</taxon>
        <taxon>Bacillati</taxon>
        <taxon>Bacillota</taxon>
        <taxon>Bacilli</taxon>
        <taxon>Lactobacillales</taxon>
        <taxon>Enterococcaceae</taxon>
        <taxon>Enterococcus</taxon>
    </lineage>
</organism>
<keyword evidence="3" id="KW-0645">Protease</keyword>
<dbReference type="PANTHER" id="PTHR32481">
    <property type="entry name" value="AMINOPEPTIDASE"/>
    <property type="match status" value="1"/>
</dbReference>
<keyword evidence="2 9" id="KW-0031">Aminopeptidase</keyword>
<dbReference type="EMBL" id="JXKQ01000001">
    <property type="protein sequence ID" value="OJG46958.1"/>
    <property type="molecule type" value="Genomic_DNA"/>
</dbReference>
<dbReference type="GO" id="GO:0004177">
    <property type="term" value="F:aminopeptidase activity"/>
    <property type="evidence" value="ECO:0007669"/>
    <property type="project" value="UniProtKB-UniRule"/>
</dbReference>
<evidence type="ECO:0000256" key="2">
    <source>
        <dbReference type="ARBA" id="ARBA00022438"/>
    </source>
</evidence>
<proteinExistence type="inferred from homology"/>
<evidence type="ECO:0000256" key="1">
    <source>
        <dbReference type="ARBA" id="ARBA00006272"/>
    </source>
</evidence>
<protein>
    <submittedName>
        <fullName evidence="9">M42 glutamyl aminopeptidase</fullName>
    </submittedName>
</protein>
<keyword evidence="10" id="KW-1185">Reference proteome</keyword>
<feature type="active site" description="Proton acceptor" evidence="7">
    <location>
        <position position="240"/>
    </location>
</feature>
<feature type="binding site" evidence="8">
    <location>
        <position position="241"/>
    </location>
    <ligand>
        <name>Zn(2+)</name>
        <dbReference type="ChEBI" id="CHEBI:29105"/>
        <label>2</label>
    </ligand>
</feature>
<dbReference type="Gene3D" id="3.40.630.10">
    <property type="entry name" value="Zn peptidases"/>
    <property type="match status" value="1"/>
</dbReference>
<keyword evidence="4 8" id="KW-0479">Metal-binding</keyword>
<feature type="binding site" evidence="8">
    <location>
        <position position="351"/>
    </location>
    <ligand>
        <name>Zn(2+)</name>
        <dbReference type="ChEBI" id="CHEBI:29105"/>
        <label>2</label>
    </ligand>
</feature>
<evidence type="ECO:0000256" key="3">
    <source>
        <dbReference type="ARBA" id="ARBA00022670"/>
    </source>
</evidence>
<evidence type="ECO:0000313" key="10">
    <source>
        <dbReference type="Proteomes" id="UP000182077"/>
    </source>
</evidence>
<dbReference type="AlphaFoldDB" id="A0A1L8TS05"/>
<dbReference type="InterPro" id="IPR023367">
    <property type="entry name" value="Peptidase_M42_dom2"/>
</dbReference>
<dbReference type="SUPFAM" id="SSF101821">
    <property type="entry name" value="Aminopeptidase/glucanase lid domain"/>
    <property type="match status" value="1"/>
</dbReference>
<accession>A0A1L8TS05</accession>
<comment type="caution">
    <text evidence="9">The sequence shown here is derived from an EMBL/GenBank/DDBJ whole genome shotgun (WGS) entry which is preliminary data.</text>
</comment>
<evidence type="ECO:0000256" key="8">
    <source>
        <dbReference type="PIRSR" id="PIRSR001123-2"/>
    </source>
</evidence>
<evidence type="ECO:0000256" key="7">
    <source>
        <dbReference type="PIRSR" id="PIRSR001123-1"/>
    </source>
</evidence>
<evidence type="ECO:0000313" key="9">
    <source>
        <dbReference type="EMBL" id="OJG46958.1"/>
    </source>
</evidence>
<comment type="similarity">
    <text evidence="1 6">Belongs to the peptidase M42 family.</text>
</comment>
<dbReference type="STRING" id="249189.RV04_GL000205"/>
<dbReference type="GO" id="GO:0006508">
    <property type="term" value="P:proteolysis"/>
    <property type="evidence" value="ECO:0007669"/>
    <property type="project" value="UniProtKB-KW"/>
</dbReference>
<dbReference type="PANTHER" id="PTHR32481:SF21">
    <property type="entry name" value="AMINOPEPTIDASE YSDC-RELATED"/>
    <property type="match status" value="1"/>
</dbReference>
<dbReference type="Proteomes" id="UP000182077">
    <property type="component" value="Unassembled WGS sequence"/>
</dbReference>
<dbReference type="Gene3D" id="2.40.30.40">
    <property type="entry name" value="Peptidase M42, domain 2"/>
    <property type="match status" value="1"/>
</dbReference>
<evidence type="ECO:0000256" key="5">
    <source>
        <dbReference type="ARBA" id="ARBA00022801"/>
    </source>
</evidence>
<dbReference type="InterPro" id="IPR008007">
    <property type="entry name" value="Peptidase_M42"/>
</dbReference>
<gene>
    <name evidence="9" type="ORF">RV04_GL000205</name>
</gene>
<dbReference type="CDD" id="cd05656">
    <property type="entry name" value="M42_Frv"/>
    <property type="match status" value="1"/>
</dbReference>
<dbReference type="GO" id="GO:0046872">
    <property type="term" value="F:metal ion binding"/>
    <property type="evidence" value="ECO:0007669"/>
    <property type="project" value="UniProtKB-UniRule"/>
</dbReference>
<feature type="binding site" evidence="8">
    <location>
        <position position="208"/>
    </location>
    <ligand>
        <name>Zn(2+)</name>
        <dbReference type="ChEBI" id="CHEBI:29105"/>
        <label>1</label>
    </ligand>
</feature>
<feature type="binding site" evidence="8">
    <location>
        <position position="263"/>
    </location>
    <ligand>
        <name>Zn(2+)</name>
        <dbReference type="ChEBI" id="CHEBI:29105"/>
        <label>1</label>
    </ligand>
</feature>
<keyword evidence="5" id="KW-0378">Hydrolase</keyword>
<reference evidence="9 10" key="1">
    <citation type="submission" date="2014-12" db="EMBL/GenBank/DDBJ databases">
        <title>Draft genome sequences of 29 type strains of Enterococci.</title>
        <authorList>
            <person name="Zhong Z."/>
            <person name="Sun Z."/>
            <person name="Liu W."/>
            <person name="Zhang W."/>
            <person name="Zhang H."/>
        </authorList>
    </citation>
    <scope>NUCLEOTIDE SEQUENCE [LARGE SCALE GENOMIC DNA]</scope>
    <source>
        <strain evidence="9 10">DSM 17122</strain>
    </source>
</reference>
<dbReference type="Pfam" id="PF05343">
    <property type="entry name" value="Peptidase_M42"/>
    <property type="match status" value="1"/>
</dbReference>
<feature type="binding site" evidence="8">
    <location>
        <position position="93"/>
    </location>
    <ligand>
        <name>Zn(2+)</name>
        <dbReference type="ChEBI" id="CHEBI:29105"/>
        <label>1</label>
    </ligand>
</feature>
<name>A0A1L8TS05_9ENTE</name>